<dbReference type="AlphaFoldDB" id="A0A2T2N167"/>
<evidence type="ECO:0000313" key="2">
    <source>
        <dbReference type="Proteomes" id="UP000240883"/>
    </source>
</evidence>
<reference evidence="1 2" key="1">
    <citation type="journal article" date="2018" name="Front. Microbiol.">
        <title>Genome-Wide Analysis of Corynespora cassiicola Leaf Fall Disease Putative Effectors.</title>
        <authorList>
            <person name="Lopez D."/>
            <person name="Ribeiro S."/>
            <person name="Label P."/>
            <person name="Fumanal B."/>
            <person name="Venisse J.S."/>
            <person name="Kohler A."/>
            <person name="de Oliveira R.R."/>
            <person name="Labutti K."/>
            <person name="Lipzen A."/>
            <person name="Lail K."/>
            <person name="Bauer D."/>
            <person name="Ohm R.A."/>
            <person name="Barry K.W."/>
            <person name="Spatafora J."/>
            <person name="Grigoriev I.V."/>
            <person name="Martin F.M."/>
            <person name="Pujade-Renaud V."/>
        </authorList>
    </citation>
    <scope>NUCLEOTIDE SEQUENCE [LARGE SCALE GENOMIC DNA]</scope>
    <source>
        <strain evidence="1 2">Philippines</strain>
    </source>
</reference>
<gene>
    <name evidence="1" type="ORF">BS50DRAFT_509811</name>
</gene>
<dbReference type="STRING" id="1448308.A0A2T2N167"/>
<name>A0A2T2N167_CORCC</name>
<dbReference type="Gene3D" id="3.20.20.100">
    <property type="entry name" value="NADP-dependent oxidoreductase domain"/>
    <property type="match status" value="1"/>
</dbReference>
<proteinExistence type="predicted"/>
<accession>A0A2T2N167</accession>
<keyword evidence="2" id="KW-1185">Reference proteome</keyword>
<dbReference type="EMBL" id="KZ678197">
    <property type="protein sequence ID" value="PSN58788.1"/>
    <property type="molecule type" value="Genomic_DNA"/>
</dbReference>
<sequence length="92" mass="10292">KYPYVYPIVGCRKIEHLKGNIEGLSISLSDDEVDEIDNESDFQIGFPMDFLFEFGMNTKYSTRATSADVVSLKLAGTLDAVPHVQRPQPHGM</sequence>
<organism evidence="1 2">
    <name type="scientific">Corynespora cassiicola Philippines</name>
    <dbReference type="NCBI Taxonomy" id="1448308"/>
    <lineage>
        <taxon>Eukaryota</taxon>
        <taxon>Fungi</taxon>
        <taxon>Dikarya</taxon>
        <taxon>Ascomycota</taxon>
        <taxon>Pezizomycotina</taxon>
        <taxon>Dothideomycetes</taxon>
        <taxon>Pleosporomycetidae</taxon>
        <taxon>Pleosporales</taxon>
        <taxon>Corynesporascaceae</taxon>
        <taxon>Corynespora</taxon>
    </lineage>
</organism>
<protein>
    <submittedName>
        <fullName evidence="1">Uncharacterized protein</fullName>
    </submittedName>
</protein>
<feature type="non-terminal residue" evidence="1">
    <location>
        <position position="1"/>
    </location>
</feature>
<dbReference type="InterPro" id="IPR036812">
    <property type="entry name" value="NAD(P)_OxRdtase_dom_sf"/>
</dbReference>
<dbReference type="Proteomes" id="UP000240883">
    <property type="component" value="Unassembled WGS sequence"/>
</dbReference>
<dbReference type="OrthoDB" id="48988at2759"/>
<evidence type="ECO:0000313" key="1">
    <source>
        <dbReference type="EMBL" id="PSN58788.1"/>
    </source>
</evidence>
<dbReference type="SUPFAM" id="SSF51430">
    <property type="entry name" value="NAD(P)-linked oxidoreductase"/>
    <property type="match status" value="1"/>
</dbReference>